<dbReference type="EMBL" id="LRGB01001681">
    <property type="protein sequence ID" value="KZS10822.1"/>
    <property type="molecule type" value="Genomic_DNA"/>
</dbReference>
<reference evidence="1 2" key="1">
    <citation type="submission" date="2016-03" db="EMBL/GenBank/DDBJ databases">
        <title>EvidentialGene: Evidence-directed Construction of Genes on Genomes.</title>
        <authorList>
            <person name="Gilbert D.G."/>
            <person name="Choi J.-H."/>
            <person name="Mockaitis K."/>
            <person name="Colbourne J."/>
            <person name="Pfrender M."/>
        </authorList>
    </citation>
    <scope>NUCLEOTIDE SEQUENCE [LARGE SCALE GENOMIC DNA]</scope>
    <source>
        <strain evidence="1 2">Xinb3</strain>
        <tissue evidence="1">Complete organism</tissue>
    </source>
</reference>
<comment type="caution">
    <text evidence="1">The sequence shown here is derived from an EMBL/GenBank/DDBJ whole genome shotgun (WGS) entry which is preliminary data.</text>
</comment>
<protein>
    <submittedName>
        <fullName evidence="1">Uncharacterized protein</fullName>
    </submittedName>
</protein>
<dbReference type="AlphaFoldDB" id="A0A164TWC9"/>
<evidence type="ECO:0000313" key="1">
    <source>
        <dbReference type="EMBL" id="KZS10822.1"/>
    </source>
</evidence>
<organism evidence="1 2">
    <name type="scientific">Daphnia magna</name>
    <dbReference type="NCBI Taxonomy" id="35525"/>
    <lineage>
        <taxon>Eukaryota</taxon>
        <taxon>Metazoa</taxon>
        <taxon>Ecdysozoa</taxon>
        <taxon>Arthropoda</taxon>
        <taxon>Crustacea</taxon>
        <taxon>Branchiopoda</taxon>
        <taxon>Diplostraca</taxon>
        <taxon>Cladocera</taxon>
        <taxon>Anomopoda</taxon>
        <taxon>Daphniidae</taxon>
        <taxon>Daphnia</taxon>
    </lineage>
</organism>
<dbReference type="Proteomes" id="UP000076858">
    <property type="component" value="Unassembled WGS sequence"/>
</dbReference>
<evidence type="ECO:0000313" key="2">
    <source>
        <dbReference type="Proteomes" id="UP000076858"/>
    </source>
</evidence>
<gene>
    <name evidence="1" type="ORF">APZ42_024612</name>
</gene>
<proteinExistence type="predicted"/>
<name>A0A164TWC9_9CRUS</name>
<keyword evidence="2" id="KW-1185">Reference proteome</keyword>
<sequence>MRFVVVATTKKNEEYPTRLFWLTKAKALQSKAKQMKEANLFCTFRAAVTNKSFPIADAVIRLEAEDCQWPMPVRRSLSRSMYVLFLLKLKEKNSVFISATENSDIYIFSFHFTCIPDVWVRLSPSSDQAENPSLASALA</sequence>
<accession>A0A164TWC9</accession>